<organism evidence="2 3">
    <name type="scientific">Nocardioides piscis</name>
    <dbReference type="NCBI Taxonomy" id="2714938"/>
    <lineage>
        <taxon>Bacteria</taxon>
        <taxon>Bacillati</taxon>
        <taxon>Actinomycetota</taxon>
        <taxon>Actinomycetes</taxon>
        <taxon>Propionibacteriales</taxon>
        <taxon>Nocardioidaceae</taxon>
        <taxon>Nocardioides</taxon>
    </lineage>
</organism>
<sequence length="121" mass="12890">MTATQHSAQLDGGRFTRCAWWSLLGFVPSFALAFLVGEGLVSALGYPTGGSEQAPLWVALVATLPALVVFVIPALLAVYFARRAMRLGDVRARTPMIVGLTLAAVFIAMNVVSGLFVFLFS</sequence>
<keyword evidence="1" id="KW-0472">Membrane</keyword>
<dbReference type="AlphaFoldDB" id="A0A6G7YC40"/>
<dbReference type="Proteomes" id="UP000502035">
    <property type="component" value="Chromosome"/>
</dbReference>
<evidence type="ECO:0000313" key="2">
    <source>
        <dbReference type="EMBL" id="QIK74289.1"/>
    </source>
</evidence>
<name>A0A6G7YC40_9ACTN</name>
<dbReference type="EMBL" id="CP049866">
    <property type="protein sequence ID" value="QIK74289.1"/>
    <property type="molecule type" value="Genomic_DNA"/>
</dbReference>
<evidence type="ECO:0000313" key="3">
    <source>
        <dbReference type="Proteomes" id="UP000502035"/>
    </source>
</evidence>
<feature type="transmembrane region" description="Helical" evidence="1">
    <location>
        <begin position="97"/>
        <end position="120"/>
    </location>
</feature>
<feature type="transmembrane region" description="Helical" evidence="1">
    <location>
        <begin position="56"/>
        <end position="81"/>
    </location>
</feature>
<dbReference type="RefSeq" id="WP_166313982.1">
    <property type="nucleotide sequence ID" value="NZ_CP049866.1"/>
</dbReference>
<accession>A0A6G7YC40</accession>
<gene>
    <name evidence="2" type="ORF">G7071_01385</name>
</gene>
<keyword evidence="3" id="KW-1185">Reference proteome</keyword>
<proteinExistence type="predicted"/>
<keyword evidence="1" id="KW-1133">Transmembrane helix</keyword>
<feature type="transmembrane region" description="Helical" evidence="1">
    <location>
        <begin position="18"/>
        <end position="36"/>
    </location>
</feature>
<reference evidence="2 3" key="1">
    <citation type="submission" date="2020-03" db="EMBL/GenBank/DDBJ databases">
        <title>Nocardioides sp. nov., isolated from fish.</title>
        <authorList>
            <person name="Hyun D.-W."/>
            <person name="Bae J.-W."/>
        </authorList>
    </citation>
    <scope>NUCLEOTIDE SEQUENCE [LARGE SCALE GENOMIC DNA]</scope>
    <source>
        <strain evidence="2 3">HDW12A</strain>
    </source>
</reference>
<protein>
    <submittedName>
        <fullName evidence="2">Uncharacterized protein</fullName>
    </submittedName>
</protein>
<keyword evidence="1" id="KW-0812">Transmembrane</keyword>
<evidence type="ECO:0000256" key="1">
    <source>
        <dbReference type="SAM" id="Phobius"/>
    </source>
</evidence>
<dbReference type="KEGG" id="npi:G7071_01385"/>